<dbReference type="RefSeq" id="WP_146782669.1">
    <property type="nucleotide sequence ID" value="NZ_BAABIO010000006.1"/>
</dbReference>
<dbReference type="KEGG" id="fgg:FSB75_03225"/>
<reference evidence="1 2" key="1">
    <citation type="journal article" date="2015" name="Int. J. Syst. Evol. Microbiol.">
        <title>Flavisolibacter ginsenosidimutans sp. nov., with ginsenoside-converting activity isolated from soil used for cultivating ginseng.</title>
        <authorList>
            <person name="Zhao Y."/>
            <person name="Liu Q."/>
            <person name="Kang M.S."/>
            <person name="Jin F."/>
            <person name="Yu H."/>
            <person name="Im W.T."/>
        </authorList>
    </citation>
    <scope>NUCLEOTIDE SEQUENCE [LARGE SCALE GENOMIC DNA]</scope>
    <source>
        <strain evidence="1 2">Gsoil 636</strain>
    </source>
</reference>
<dbReference type="OrthoDB" id="1005072at2"/>
<dbReference type="InterPro" id="IPR021272">
    <property type="entry name" value="DUF2851"/>
</dbReference>
<protein>
    <submittedName>
        <fullName evidence="1">DUF2851 family protein</fullName>
    </submittedName>
</protein>
<name>A0A5B8UEU5_9BACT</name>
<dbReference type="Proteomes" id="UP000321204">
    <property type="component" value="Chromosome"/>
</dbReference>
<organism evidence="1 2">
    <name type="scientific">Flavisolibacter ginsenosidimutans</name>
    <dbReference type="NCBI Taxonomy" id="661481"/>
    <lineage>
        <taxon>Bacteria</taxon>
        <taxon>Pseudomonadati</taxon>
        <taxon>Bacteroidota</taxon>
        <taxon>Chitinophagia</taxon>
        <taxon>Chitinophagales</taxon>
        <taxon>Chitinophagaceae</taxon>
        <taxon>Flavisolibacter</taxon>
    </lineage>
</organism>
<sequence length="430" mass="49053">MTEKLLQFIWGFGYFNKSSLATTKGEPLQIIFPGSLNKNQGPDFSSAKIRLGNTTFAGNVELHLKTSDWIKHGHESDANYRNVILHVVYEHDVDVNNIPVFELSPRVSVLLLNRYESFMNNASFIPCGGNIVSAKELIWKGWKERLLVERLSRKAEHVLCLFEASNCHWEETFWWMLARAFGGKINGDAFEAMARSVPVNLLSKHKTSLHQLESLLLGQTNLLNDAFEEDYPKLLQREYRFLKSKYNLQPTAVPVLLLRMRPGNFPTVRLAQLAALVHQTTHLFSRIIEAQKLGEITDAFAVAANDFWHYHYTLKEASSFKKKTIGADMADNVIINTVVPVLFAYGLYRNEEKYKDKALRWLDETSAEVNRVTKGFEFIGIKNRSAYDSQALLELRNEYCSEKRCLNCSVGNHLLREAAADYQPASGKLL</sequence>
<proteinExistence type="predicted"/>
<dbReference type="EMBL" id="CP042433">
    <property type="protein sequence ID" value="QEC54952.1"/>
    <property type="molecule type" value="Genomic_DNA"/>
</dbReference>
<keyword evidence="2" id="KW-1185">Reference proteome</keyword>
<dbReference type="AlphaFoldDB" id="A0A5B8UEU5"/>
<accession>A0A5B8UEU5</accession>
<gene>
    <name evidence="1" type="ORF">FSB75_03225</name>
</gene>
<evidence type="ECO:0000313" key="2">
    <source>
        <dbReference type="Proteomes" id="UP000321204"/>
    </source>
</evidence>
<evidence type="ECO:0000313" key="1">
    <source>
        <dbReference type="EMBL" id="QEC54952.1"/>
    </source>
</evidence>
<dbReference type="Pfam" id="PF11013">
    <property type="entry name" value="DUF2851"/>
    <property type="match status" value="1"/>
</dbReference>